<evidence type="ECO:0000259" key="8">
    <source>
        <dbReference type="Pfam" id="PF01618"/>
    </source>
</evidence>
<evidence type="ECO:0000256" key="4">
    <source>
        <dbReference type="ARBA" id="ARBA00022989"/>
    </source>
</evidence>
<comment type="subcellular location">
    <subcellularLocation>
        <location evidence="1">Cell membrane</location>
        <topology evidence="1">Multi-pass membrane protein</topology>
    </subcellularLocation>
    <subcellularLocation>
        <location evidence="6">Membrane</location>
        <topology evidence="6">Multi-pass membrane protein</topology>
    </subcellularLocation>
</comment>
<dbReference type="GO" id="GO:0005886">
    <property type="term" value="C:plasma membrane"/>
    <property type="evidence" value="ECO:0007669"/>
    <property type="project" value="UniProtKB-SubCell"/>
</dbReference>
<dbReference type="Pfam" id="PF01618">
    <property type="entry name" value="MotA_ExbB"/>
    <property type="match status" value="1"/>
</dbReference>
<evidence type="ECO:0000256" key="1">
    <source>
        <dbReference type="ARBA" id="ARBA00004651"/>
    </source>
</evidence>
<dbReference type="InterPro" id="IPR050790">
    <property type="entry name" value="ExbB/TolQ_transport"/>
</dbReference>
<evidence type="ECO:0000256" key="3">
    <source>
        <dbReference type="ARBA" id="ARBA00022692"/>
    </source>
</evidence>
<evidence type="ECO:0000313" key="9">
    <source>
        <dbReference type="EMBL" id="OQB72719.1"/>
    </source>
</evidence>
<dbReference type="Proteomes" id="UP000485562">
    <property type="component" value="Unassembled WGS sequence"/>
</dbReference>
<feature type="transmembrane region" description="Helical" evidence="7">
    <location>
        <begin position="155"/>
        <end position="176"/>
    </location>
</feature>
<accession>A0A1V6C713</accession>
<feature type="domain" description="MotA/TolQ/ExbB proton channel" evidence="8">
    <location>
        <begin position="66"/>
        <end position="183"/>
    </location>
</feature>
<dbReference type="InterPro" id="IPR002898">
    <property type="entry name" value="MotA_ExbB_proton_chnl"/>
</dbReference>
<sequence length="200" mass="22533">MENIWVSSWKHCDWVGKTDLIILILLSIYSWAIIIDRSMLFKRIRRANEKFLNLFYEGKVANVPNSPWSKVLSKTLSEKAKHNLTNERLLTTLKRFGNEEINLLSGRIDFLLSVSAVAPFMGLLGTVWGILMAFHKIGLTGTSSISIIASGISEALIVTFVGLLVAIPAALGYNYLDEQRQKIQIQGDEVLESFYNTLKQ</sequence>
<gene>
    <name evidence="9" type="primary">exbB_2</name>
    <name evidence="9" type="ORF">BWX89_01231</name>
</gene>
<protein>
    <submittedName>
        <fullName evidence="9">Biopolymer transport protein ExbB</fullName>
    </submittedName>
</protein>
<comment type="caution">
    <text evidence="9">The sequence shown here is derived from an EMBL/GenBank/DDBJ whole genome shotgun (WGS) entry which is preliminary data.</text>
</comment>
<keyword evidence="6" id="KW-0653">Protein transport</keyword>
<comment type="similarity">
    <text evidence="6">Belongs to the exbB/tolQ family.</text>
</comment>
<keyword evidence="6" id="KW-0813">Transport</keyword>
<evidence type="ECO:0000256" key="6">
    <source>
        <dbReference type="RuleBase" id="RU004057"/>
    </source>
</evidence>
<keyword evidence="5 7" id="KW-0472">Membrane</keyword>
<evidence type="ECO:0000256" key="7">
    <source>
        <dbReference type="SAM" id="Phobius"/>
    </source>
</evidence>
<dbReference type="PANTHER" id="PTHR30625:SF3">
    <property type="entry name" value="TOL-PAL SYSTEM PROTEIN TOLQ"/>
    <property type="match status" value="1"/>
</dbReference>
<reference evidence="9" key="1">
    <citation type="submission" date="2017-02" db="EMBL/GenBank/DDBJ databases">
        <title>Delving into the versatile metabolic prowess of the omnipresent phylum Bacteroidetes.</title>
        <authorList>
            <person name="Nobu M.K."/>
            <person name="Mei R."/>
            <person name="Narihiro T."/>
            <person name="Kuroda K."/>
            <person name="Liu W.-T."/>
        </authorList>
    </citation>
    <scope>NUCLEOTIDE SEQUENCE</scope>
    <source>
        <strain evidence="9">ADurb.Bin131</strain>
    </source>
</reference>
<dbReference type="GO" id="GO:0017038">
    <property type="term" value="P:protein import"/>
    <property type="evidence" value="ECO:0007669"/>
    <property type="project" value="TreeGrafter"/>
</dbReference>
<keyword evidence="3 7" id="KW-0812">Transmembrane</keyword>
<name>A0A1V6C713_UNCT6</name>
<keyword evidence="4 7" id="KW-1133">Transmembrane helix</keyword>
<dbReference type="EMBL" id="MWDQ01000116">
    <property type="protein sequence ID" value="OQB72719.1"/>
    <property type="molecule type" value="Genomic_DNA"/>
</dbReference>
<keyword evidence="2" id="KW-1003">Cell membrane</keyword>
<dbReference type="AlphaFoldDB" id="A0A1V6C713"/>
<feature type="transmembrane region" description="Helical" evidence="7">
    <location>
        <begin position="20"/>
        <end position="40"/>
    </location>
</feature>
<dbReference type="PANTHER" id="PTHR30625">
    <property type="entry name" value="PROTEIN TOLQ"/>
    <property type="match status" value="1"/>
</dbReference>
<organism evidence="9">
    <name type="scientific">candidate division TA06 bacterium ADurb.Bin131</name>
    <dbReference type="NCBI Taxonomy" id="1852827"/>
    <lineage>
        <taxon>Bacteria</taxon>
        <taxon>Bacteria division TA06</taxon>
    </lineage>
</organism>
<feature type="transmembrane region" description="Helical" evidence="7">
    <location>
        <begin position="110"/>
        <end position="135"/>
    </location>
</feature>
<evidence type="ECO:0000256" key="2">
    <source>
        <dbReference type="ARBA" id="ARBA00022475"/>
    </source>
</evidence>
<proteinExistence type="inferred from homology"/>
<evidence type="ECO:0000256" key="5">
    <source>
        <dbReference type="ARBA" id="ARBA00023136"/>
    </source>
</evidence>